<dbReference type="EMBL" id="SRRM01000017">
    <property type="protein sequence ID" value="TKY86583.1"/>
    <property type="molecule type" value="Genomic_DNA"/>
</dbReference>
<dbReference type="AlphaFoldDB" id="A0A4U7KQL2"/>
<dbReference type="RefSeq" id="XP_029738568.1">
    <property type="nucleotide sequence ID" value="XM_029885326.1"/>
</dbReference>
<proteinExistence type="predicted"/>
<dbReference type="OrthoDB" id="202289at2759"/>
<name>A0A4U7KQL2_9BASI</name>
<keyword evidence="2" id="KW-1185">Reference proteome</keyword>
<dbReference type="Pfam" id="PF14269">
    <property type="entry name" value="Arylsulfotran_2"/>
    <property type="match status" value="1"/>
</dbReference>
<dbReference type="KEGG" id="sgra:EX895_004732"/>
<evidence type="ECO:0000313" key="1">
    <source>
        <dbReference type="EMBL" id="TKY86583.1"/>
    </source>
</evidence>
<evidence type="ECO:0000313" key="2">
    <source>
        <dbReference type="Proteomes" id="UP000306050"/>
    </source>
</evidence>
<sequence>MPSKVDQNSIRRRGAGLIASDPDKVSPGYVLVAPLTSKQVHLIDTKGDTAHTWTFPWRNGRHARLLPNGKLAVNSIDPETPRPFWFFNKYGGGIMSEVEPATGKIVRQHRDPLQHHDAHHYGDGSGKILYTTLEKLNENDSLQVQGGHPGTEAPDGAVYADVIKEVDASGNTIFEWKASQHLDRSTFPLQSPYPREHWPLINSVQPLSDGNILASLRSVSAVIIISRNDGSILWHLDSKVVAQQHCANELPGSGNILIFDNGAFRYGESFQYSRALEVDRSTKEIVWQWTDPSKERFFTPFMGGAQRLASPAAAGAAHGRGNTLLTESAFGRIVEIDDEDNVCWEWINPHFAKYDEEHVARVFPSESNALFRAYKYAPELFPWLQDTSKPANGCLVA</sequence>
<dbReference type="InterPro" id="IPR039535">
    <property type="entry name" value="ASST-like"/>
</dbReference>
<accession>A0A4U7KQL2</accession>
<dbReference type="GeneID" id="40727627"/>
<dbReference type="Proteomes" id="UP000306050">
    <property type="component" value="Chromosome SGRAM_4"/>
</dbReference>
<dbReference type="PANTHER" id="PTHR35340">
    <property type="entry name" value="PQQ ENZYME REPEAT PROTEIN-RELATED"/>
    <property type="match status" value="1"/>
</dbReference>
<comment type="caution">
    <text evidence="1">The sequence shown here is derived from an EMBL/GenBank/DDBJ whole genome shotgun (WGS) entry which is preliminary data.</text>
</comment>
<dbReference type="PANTHER" id="PTHR35340:SF5">
    <property type="entry name" value="ASST-DOMAIN-CONTAINING PROTEIN"/>
    <property type="match status" value="1"/>
</dbReference>
<dbReference type="SUPFAM" id="SSF50998">
    <property type="entry name" value="Quinoprotein alcohol dehydrogenase-like"/>
    <property type="match status" value="1"/>
</dbReference>
<dbReference type="InterPro" id="IPR011047">
    <property type="entry name" value="Quinoprotein_ADH-like_sf"/>
</dbReference>
<organism evidence="1 2">
    <name type="scientific">Sporisorium graminicola</name>
    <dbReference type="NCBI Taxonomy" id="280036"/>
    <lineage>
        <taxon>Eukaryota</taxon>
        <taxon>Fungi</taxon>
        <taxon>Dikarya</taxon>
        <taxon>Basidiomycota</taxon>
        <taxon>Ustilaginomycotina</taxon>
        <taxon>Ustilaginomycetes</taxon>
        <taxon>Ustilaginales</taxon>
        <taxon>Ustilaginaceae</taxon>
        <taxon>Sporisorium</taxon>
    </lineage>
</organism>
<reference evidence="1 2" key="1">
    <citation type="submission" date="2019-05" db="EMBL/GenBank/DDBJ databases">
        <title>Sporisorium graminicola CBS 10092 draft sequencing and annotation.</title>
        <authorList>
            <person name="Solano-Gonzalez S."/>
            <person name="Caddick M.X."/>
            <person name="Darby A."/>
        </authorList>
    </citation>
    <scope>NUCLEOTIDE SEQUENCE [LARGE SCALE GENOMIC DNA]</scope>
    <source>
        <strain evidence="1 2">CBS 10092</strain>
    </source>
</reference>
<protein>
    <submittedName>
        <fullName evidence="1">Uncharacterized protein</fullName>
    </submittedName>
</protein>
<gene>
    <name evidence="1" type="ORF">EX895_004732</name>
</gene>
<dbReference type="InterPro" id="IPR053143">
    <property type="entry name" value="Arylsulfate_ST"/>
</dbReference>